<accession>A0A7X5U5R1</accession>
<reference evidence="1 2" key="1">
    <citation type="submission" date="2020-03" db="EMBL/GenBank/DDBJ databases">
        <title>Sequencing the genomes of 1000 actinobacteria strains.</title>
        <authorList>
            <person name="Klenk H.-P."/>
        </authorList>
    </citation>
    <scope>NUCLEOTIDE SEQUENCE [LARGE SCALE GENOMIC DNA]</scope>
    <source>
        <strain evidence="1 2">DSM 44556</strain>
    </source>
</reference>
<sequence>MDINFQTPNPGLAAFLLSGDCRRAVEERANMAMLLYQARVAKRTGALARSAHASTEIGGVRHDRHIGVMTVGRGVDYELPHEFGRGNHPGSVHDLDSDHETIQQGADDLNAVLEELSAY</sequence>
<dbReference type="RefSeq" id="WP_167164588.1">
    <property type="nucleotide sequence ID" value="NZ_JAANOW010000005.1"/>
</dbReference>
<dbReference type="AlphaFoldDB" id="A0A7X5U5R1"/>
<gene>
    <name evidence="1" type="ORF">FHU31_005925</name>
</gene>
<organism evidence="1 2">
    <name type="scientific">Mycolicibacterium fluoranthenivorans</name>
    <dbReference type="NCBI Taxonomy" id="258505"/>
    <lineage>
        <taxon>Bacteria</taxon>
        <taxon>Bacillati</taxon>
        <taxon>Actinomycetota</taxon>
        <taxon>Actinomycetes</taxon>
        <taxon>Mycobacteriales</taxon>
        <taxon>Mycobacteriaceae</taxon>
        <taxon>Mycolicibacterium</taxon>
    </lineage>
</organism>
<evidence type="ECO:0000313" key="1">
    <source>
        <dbReference type="EMBL" id="NIH98901.1"/>
    </source>
</evidence>
<dbReference type="EMBL" id="JAANOW010000005">
    <property type="protein sequence ID" value="NIH98901.1"/>
    <property type="molecule type" value="Genomic_DNA"/>
</dbReference>
<keyword evidence="2" id="KW-1185">Reference proteome</keyword>
<dbReference type="Proteomes" id="UP000547444">
    <property type="component" value="Unassembled WGS sequence"/>
</dbReference>
<proteinExistence type="predicted"/>
<evidence type="ECO:0000313" key="2">
    <source>
        <dbReference type="Proteomes" id="UP000547444"/>
    </source>
</evidence>
<comment type="caution">
    <text evidence="1">The sequence shown here is derived from an EMBL/GenBank/DDBJ whole genome shotgun (WGS) entry which is preliminary data.</text>
</comment>
<name>A0A7X5U5R1_9MYCO</name>
<protein>
    <submittedName>
        <fullName evidence="1">Uncharacterized protein</fullName>
    </submittedName>
</protein>